<evidence type="ECO:0000256" key="1">
    <source>
        <dbReference type="SAM" id="Coils"/>
    </source>
</evidence>
<protein>
    <submittedName>
        <fullName evidence="2">Uncharacterized protein</fullName>
    </submittedName>
</protein>
<evidence type="ECO:0000313" key="2">
    <source>
        <dbReference type="EMBL" id="DAE20842.1"/>
    </source>
</evidence>
<dbReference type="EMBL" id="BK015702">
    <property type="protein sequence ID" value="DAE20842.1"/>
    <property type="molecule type" value="Genomic_DNA"/>
</dbReference>
<sequence length="70" mass="8571">MAEAYTESFFLDNKDYFLHEEKIINYFQKDLVKLGKTQLETLKEQFRELRSRYQEEMAQITNPSQRPEFD</sequence>
<accession>A0A8S5QPA4</accession>
<name>A0A8S5QPA4_9CAUD</name>
<organism evidence="2">
    <name type="scientific">Siphoviridae sp. ctWhx86</name>
    <dbReference type="NCBI Taxonomy" id="2826362"/>
    <lineage>
        <taxon>Viruses</taxon>
        <taxon>Duplodnaviria</taxon>
        <taxon>Heunggongvirae</taxon>
        <taxon>Uroviricota</taxon>
        <taxon>Caudoviricetes</taxon>
    </lineage>
</organism>
<feature type="coiled-coil region" evidence="1">
    <location>
        <begin position="32"/>
        <end position="59"/>
    </location>
</feature>
<reference evidence="2" key="1">
    <citation type="journal article" date="2021" name="Proc. Natl. Acad. Sci. U.S.A.">
        <title>A Catalog of Tens of Thousands of Viruses from Human Metagenomes Reveals Hidden Associations with Chronic Diseases.</title>
        <authorList>
            <person name="Tisza M.J."/>
            <person name="Buck C.B."/>
        </authorList>
    </citation>
    <scope>NUCLEOTIDE SEQUENCE</scope>
    <source>
        <strain evidence="2">CtWhx86</strain>
    </source>
</reference>
<proteinExistence type="predicted"/>
<keyword evidence="1" id="KW-0175">Coiled coil</keyword>